<dbReference type="Proteomes" id="UP000041254">
    <property type="component" value="Unassembled WGS sequence"/>
</dbReference>
<dbReference type="PANTHER" id="PTHR19865">
    <property type="entry name" value="U3 SMALL NUCLEOLAR RNA INTERACTING PROTEIN 2"/>
    <property type="match status" value="1"/>
</dbReference>
<evidence type="ECO:0000313" key="7">
    <source>
        <dbReference type="EMBL" id="CEM33402.1"/>
    </source>
</evidence>
<dbReference type="EMBL" id="CDMY01000781">
    <property type="protein sequence ID" value="CEM33402.1"/>
    <property type="molecule type" value="Genomic_DNA"/>
</dbReference>
<proteinExistence type="predicted"/>
<feature type="compositionally biased region" description="Acidic residues" evidence="6">
    <location>
        <begin position="45"/>
        <end position="55"/>
    </location>
</feature>
<feature type="repeat" description="WD" evidence="5">
    <location>
        <begin position="168"/>
        <end position="202"/>
    </location>
</feature>
<evidence type="ECO:0000256" key="3">
    <source>
        <dbReference type="ARBA" id="ARBA00022737"/>
    </source>
</evidence>
<dbReference type="Gene3D" id="2.130.10.10">
    <property type="entry name" value="YVTN repeat-like/Quinoprotein amine dehydrogenase"/>
    <property type="match status" value="1"/>
</dbReference>
<evidence type="ECO:0000256" key="6">
    <source>
        <dbReference type="SAM" id="MobiDB-lite"/>
    </source>
</evidence>
<feature type="repeat" description="WD" evidence="5">
    <location>
        <begin position="212"/>
        <end position="255"/>
    </location>
</feature>
<dbReference type="InterPro" id="IPR036322">
    <property type="entry name" value="WD40_repeat_dom_sf"/>
</dbReference>
<keyword evidence="8" id="KW-1185">Reference proteome</keyword>
<feature type="compositionally biased region" description="Acidic residues" evidence="6">
    <location>
        <begin position="21"/>
        <end position="31"/>
    </location>
</feature>
<organism evidence="7 8">
    <name type="scientific">Vitrella brassicaformis (strain CCMP3155)</name>
    <dbReference type="NCBI Taxonomy" id="1169540"/>
    <lineage>
        <taxon>Eukaryota</taxon>
        <taxon>Sar</taxon>
        <taxon>Alveolata</taxon>
        <taxon>Colpodellida</taxon>
        <taxon>Vitrellaceae</taxon>
        <taxon>Vitrella</taxon>
    </lineage>
</organism>
<feature type="repeat" description="WD" evidence="5">
    <location>
        <begin position="314"/>
        <end position="338"/>
    </location>
</feature>
<dbReference type="AlphaFoldDB" id="A0A0G4GS13"/>
<dbReference type="InParanoid" id="A0A0G4GS13"/>
<gene>
    <name evidence="7" type="ORF">Vbra_18542</name>
</gene>
<dbReference type="PhylomeDB" id="A0A0G4GS13"/>
<dbReference type="InterPro" id="IPR001680">
    <property type="entry name" value="WD40_rpt"/>
</dbReference>
<dbReference type="Pfam" id="PF00400">
    <property type="entry name" value="WD40"/>
    <property type="match status" value="5"/>
</dbReference>
<dbReference type="SUPFAM" id="SSF50978">
    <property type="entry name" value="WD40 repeat-like"/>
    <property type="match status" value="1"/>
</dbReference>
<dbReference type="OMA" id="MPEQARM"/>
<dbReference type="InterPro" id="IPR019775">
    <property type="entry name" value="WD40_repeat_CS"/>
</dbReference>
<dbReference type="PROSITE" id="PS50082">
    <property type="entry name" value="WD_REPEATS_2"/>
    <property type="match status" value="5"/>
</dbReference>
<protein>
    <submittedName>
        <fullName evidence="7">Uncharacterized protein</fullName>
    </submittedName>
</protein>
<keyword evidence="3" id="KW-0677">Repeat</keyword>
<name>A0A0G4GS13_VITBC</name>
<dbReference type="PROSITE" id="PS50294">
    <property type="entry name" value="WD_REPEATS_REGION"/>
    <property type="match status" value="3"/>
</dbReference>
<sequence>MKRRVEDARPPKRRKPRQQDIDSDLESNDEEPQLHNKPRKGPSIDEADIGEEEGEDELFEAPEAKKLRLAKRYLHELGMGRDEDEAVAQRLHEEVAIATKKIHHEIGHELSFGSPRFYRGHKQTPTCVAVSPDERSAYTGGKDCAIIQWDLETGQKTVFPGLRRQPDKGGHTEQVLDLCVSEDANLVVSAGVDRIIRLWDIRRPGTRCVDELKGHTGAVTCVCADPDASTNRVYTASNDKSIKIWDLNTRSYVNTLYGHTSKVLCMDILARDRPLTGGEDRTVRYWKMTQETHLIFQPPQTLGPIDAVSALTAQLFASGAQDGSVSLWSISSRKPLATIPNAHGGQWITALASVRYSDAFFSGSCDGVLRAWHSKKGPTDTAKSKPTVTQVAEASVDGCITSMCVAPKGGFLLAAVGKEHRHGRWISMKGVKNGLVRIPLHFTGAGELR</sequence>
<comment type="subcellular location">
    <subcellularLocation>
        <location evidence="1">Nucleus</location>
    </subcellularLocation>
</comment>
<dbReference type="PRINTS" id="PR00320">
    <property type="entry name" value="GPROTEINBRPT"/>
</dbReference>
<dbReference type="GO" id="GO:0034511">
    <property type="term" value="F:U3 snoRNA binding"/>
    <property type="evidence" value="ECO:0007669"/>
    <property type="project" value="InterPro"/>
</dbReference>
<feature type="compositionally biased region" description="Basic and acidic residues" evidence="6">
    <location>
        <begin position="1"/>
        <end position="10"/>
    </location>
</feature>
<evidence type="ECO:0000256" key="2">
    <source>
        <dbReference type="ARBA" id="ARBA00022574"/>
    </source>
</evidence>
<feature type="repeat" description="WD" evidence="5">
    <location>
        <begin position="256"/>
        <end position="296"/>
    </location>
</feature>
<dbReference type="PANTHER" id="PTHR19865:SF0">
    <property type="entry name" value="U3 SMALL NUCLEOLAR RNA-INTERACTING PROTEIN 2"/>
    <property type="match status" value="1"/>
</dbReference>
<dbReference type="OrthoDB" id="6252103at2759"/>
<evidence type="ECO:0000256" key="5">
    <source>
        <dbReference type="PROSITE-ProRule" id="PRU00221"/>
    </source>
</evidence>
<evidence type="ECO:0000313" key="8">
    <source>
        <dbReference type="Proteomes" id="UP000041254"/>
    </source>
</evidence>
<feature type="repeat" description="WD" evidence="5">
    <location>
        <begin position="118"/>
        <end position="159"/>
    </location>
</feature>
<dbReference type="VEuPathDB" id="CryptoDB:Vbra_18542"/>
<dbReference type="PROSITE" id="PS00678">
    <property type="entry name" value="WD_REPEATS_1"/>
    <property type="match status" value="2"/>
</dbReference>
<dbReference type="SMART" id="SM00320">
    <property type="entry name" value="WD40"/>
    <property type="match status" value="6"/>
</dbReference>
<keyword evidence="2 5" id="KW-0853">WD repeat</keyword>
<reference evidence="7" key="1">
    <citation type="submission" date="2014-11" db="EMBL/GenBank/DDBJ databases">
        <authorList>
            <person name="Zhu J."/>
            <person name="Qi W."/>
            <person name="Song R."/>
        </authorList>
    </citation>
    <scope>NUCLEOTIDE SEQUENCE [LARGE SCALE GENOMIC DNA]</scope>
</reference>
<dbReference type="CDD" id="cd00200">
    <property type="entry name" value="WD40"/>
    <property type="match status" value="1"/>
</dbReference>
<feature type="region of interest" description="Disordered" evidence="6">
    <location>
        <begin position="1"/>
        <end position="55"/>
    </location>
</feature>
<dbReference type="InterPro" id="IPR020472">
    <property type="entry name" value="WD40_PAC1"/>
</dbReference>
<keyword evidence="4" id="KW-0539">Nucleus</keyword>
<dbReference type="STRING" id="1169540.A0A0G4GS13"/>
<accession>A0A0G4GS13</accession>
<dbReference type="GO" id="GO:0032040">
    <property type="term" value="C:small-subunit processome"/>
    <property type="evidence" value="ECO:0007669"/>
    <property type="project" value="TreeGrafter"/>
</dbReference>
<dbReference type="InterPro" id="IPR039241">
    <property type="entry name" value="Rrp9-like"/>
</dbReference>
<evidence type="ECO:0000256" key="1">
    <source>
        <dbReference type="ARBA" id="ARBA00004123"/>
    </source>
</evidence>
<evidence type="ECO:0000256" key="4">
    <source>
        <dbReference type="ARBA" id="ARBA00023242"/>
    </source>
</evidence>
<dbReference type="InterPro" id="IPR015943">
    <property type="entry name" value="WD40/YVTN_repeat-like_dom_sf"/>
</dbReference>